<feature type="compositionally biased region" description="Polar residues" evidence="1">
    <location>
        <begin position="748"/>
        <end position="776"/>
    </location>
</feature>
<keyword evidence="3" id="KW-1185">Reference proteome</keyword>
<name>A0A1X6N1S7_9APHY</name>
<reference evidence="2 3" key="1">
    <citation type="submission" date="2017-04" db="EMBL/GenBank/DDBJ databases">
        <title>Genome Sequence of the Model Brown-Rot Fungus Postia placenta SB12.</title>
        <authorList>
            <consortium name="DOE Joint Genome Institute"/>
            <person name="Gaskell J."/>
            <person name="Kersten P."/>
            <person name="Larrondo L.F."/>
            <person name="Canessa P."/>
            <person name="Martinez D."/>
            <person name="Hibbett D."/>
            <person name="Schmoll M."/>
            <person name="Kubicek C.P."/>
            <person name="Martinez A.T."/>
            <person name="Yadav J."/>
            <person name="Master E."/>
            <person name="Magnuson J.K."/>
            <person name="James T."/>
            <person name="Yaver D."/>
            <person name="Berka R."/>
            <person name="Labutti K."/>
            <person name="Lipzen A."/>
            <person name="Aerts A."/>
            <person name="Barry K."/>
            <person name="Henrissat B."/>
            <person name="Blanchette R."/>
            <person name="Grigoriev I."/>
            <person name="Cullen D."/>
        </authorList>
    </citation>
    <scope>NUCLEOTIDE SEQUENCE [LARGE SCALE GENOMIC DNA]</scope>
    <source>
        <strain evidence="2 3">MAD-698-R-SB12</strain>
    </source>
</reference>
<evidence type="ECO:0000313" key="3">
    <source>
        <dbReference type="Proteomes" id="UP000194127"/>
    </source>
</evidence>
<feature type="compositionally biased region" description="Low complexity" evidence="1">
    <location>
        <begin position="1113"/>
        <end position="1124"/>
    </location>
</feature>
<feature type="region of interest" description="Disordered" evidence="1">
    <location>
        <begin position="568"/>
        <end position="598"/>
    </location>
</feature>
<evidence type="ECO:0000256" key="1">
    <source>
        <dbReference type="SAM" id="MobiDB-lite"/>
    </source>
</evidence>
<organism evidence="2 3">
    <name type="scientific">Postia placenta MAD-698-R-SB12</name>
    <dbReference type="NCBI Taxonomy" id="670580"/>
    <lineage>
        <taxon>Eukaryota</taxon>
        <taxon>Fungi</taxon>
        <taxon>Dikarya</taxon>
        <taxon>Basidiomycota</taxon>
        <taxon>Agaricomycotina</taxon>
        <taxon>Agaricomycetes</taxon>
        <taxon>Polyporales</taxon>
        <taxon>Adustoporiaceae</taxon>
        <taxon>Rhodonia</taxon>
    </lineage>
</organism>
<dbReference type="OrthoDB" id="10281770at2759"/>
<protein>
    <submittedName>
        <fullName evidence="2">Uncharacterized protein</fullName>
    </submittedName>
</protein>
<proteinExistence type="predicted"/>
<feature type="region of interest" description="Disordered" evidence="1">
    <location>
        <begin position="1106"/>
        <end position="1133"/>
    </location>
</feature>
<feature type="region of interest" description="Disordered" evidence="1">
    <location>
        <begin position="1163"/>
        <end position="1193"/>
    </location>
</feature>
<accession>A0A1X6N1S7</accession>
<feature type="compositionally biased region" description="Basic and acidic residues" evidence="1">
    <location>
        <begin position="583"/>
        <end position="598"/>
    </location>
</feature>
<sequence length="1807" mass="201479">MLWLQVASQIGIVVFTFFVQMQMPSNQYLPEVVGQLIDAASPRFAYLAKEVALSLRSIRPTLPAPPTRHSIPPSPTTAEAKDIIIWAPTTHAVPIELQPPALATQLVASSPVLATSMSMPTFTRASTSEDASSDIVIWSNDAVDSANHFCPTYLASIVPTCHLRPAHIVAIAFTFATIWSACGLFKIYQARRDEKTVSANSGLRSYTQSNIVAKLIATFYGGAPSRSRTSSLDRDGASSTVPSASANHDTVLTVLPNTNHTDGDGGNTTAARTQQQTESSTAHESHSTPGTSKPSWAPSRLAPMPETVSMAHTAYACEIYAKKCAEHIKMMEYQSARPALVREAMEREREGFLAFVEQEVQRAAGLQTQWQERCAELTRIYATMTARQAEVYGTLEVLKSTRARLDSERAKARKEHEQRAKERAQVEQARAAIATKRMNAEEGRLEDTRKRVQAIVERTVLEEQNEMLEKERVLREAARTRTEEEHLEAEQRRVEAMEEQIRLEEQREMREKELARIETGRMQAEEERLVAEQRRIQATTEQIALEQQRAILEKEQIRLEAERVRQEAERRRDQEVQVGPARHLQDREVQKDEPALRDNEAQTLYVEWKDAQTGRGSLCEGGMQTDCTEGVRDQEVQFGPADYQVQTARENDLRHQEAQIERDMQAQQEDQVSHEGGQWMQMDDAMDSQDSGSVEQVEHVAQPVQYKQAQPDVDAGHEFPVQCTPVQPSPHNPFTAVPLQEYQKPIQAPQSQPAVQIPAASSSSMPLTGQPSSPSPVTAADTVEPSAAQAENLRKILIDLLLQQAQNGQSMQMIDDDLNDRQNMQGQANHANMNAMPQLQGGYQPSLDDSYYQPMTPQSWQGPMSTTGPYGYQWAAQPLPPALATGQQFAQYDPAPPPPTASIMFDQAPSSRYYTVPDIVASHYADPRMGQASASAPVAQGYSSLQYWQGMPETGPQDLQDGQAWYAENGEHDAGDAQSQSDEVEVDLGYEYEYGETAYPAPSGHPEGDVSGDSTQEDHPDSDSSQPTDLPPTDLSNRPKLPLPSRARRLQSHQEAQTVQFLPMGHLAEQPPLDGQSSASSVAWSAEVDFSMPQSTYGPPQAWGAATLAQHDSSPSASMSTPSSRLEEHARDGHSGIYESSSVSIAAPIEHTSLSLHDYMAAEAASQQAPRSESEDGETEEEPAQFPPGEDHESWEIALDQIRRIRVRNALRGKLRVEIPEESIRITDRCWEALSVCELPKTRKATCALKIIKCSDEAELPSMPRAQTCPCISHSQGPSLPVEIWLEVVAGFVEERDYDALANCTRVCKFFRFWCRRHLSEQMAFKSEQDVERIKADAARAEGWKGPHTVHIIGEGESKATSHLSTFASKFAGRWTEIEWLHLDKVHWPPQWQAADAAVFKDMSRFTSITTLELDGVTFPSVVTLGRLICALPRLTTLWLADVRFHRCFYLFDPRTLSDFRRLPETKLETLYLGTAHYGMQNYSPAAWPHYTELLTFITAVSGHSVNTPPVHPWRSISRLQLHQIVGWKITPPSFARLLRAFPALHKLDFYTKVAGYAPELELTCASARIGAEPIIITVDQAHVSLDSDDPYAYQILRCLIKMDYPLRVTKVYAPGYMSEALNELLRHAGPSLEHLTLHHVDVPKMRLSPHEIPQFDLSENANLKFLSLTTRRELYEVEGPFAKIRGLRGHGRIEKQDADLVEQLWLSFDKRDILGIGLFWNYEENTWERYDLKRGEDGSAFVVEAPASASKGSVHPGDSADSNGSYDAESSGSFDACATALSEELRAFREFILEGYNLHLSSGHAQ</sequence>
<gene>
    <name evidence="2" type="ORF">POSPLADRAFT_1142974</name>
</gene>
<feature type="region of interest" description="Disordered" evidence="1">
    <location>
        <begin position="996"/>
        <end position="1043"/>
    </location>
</feature>
<feature type="compositionally biased region" description="Polar residues" evidence="1">
    <location>
        <begin position="237"/>
        <end position="250"/>
    </location>
</feature>
<dbReference type="GeneID" id="36330450"/>
<evidence type="ECO:0000313" key="2">
    <source>
        <dbReference type="EMBL" id="OSX62416.1"/>
    </source>
</evidence>
<feature type="region of interest" description="Disordered" evidence="1">
    <location>
        <begin position="224"/>
        <end position="301"/>
    </location>
</feature>
<feature type="region of interest" description="Disordered" evidence="1">
    <location>
        <begin position="746"/>
        <end position="784"/>
    </location>
</feature>
<dbReference type="Proteomes" id="UP000194127">
    <property type="component" value="Unassembled WGS sequence"/>
</dbReference>
<dbReference type="RefSeq" id="XP_024339210.1">
    <property type="nucleotide sequence ID" value="XM_024485501.1"/>
</dbReference>
<dbReference type="EMBL" id="KZ110597">
    <property type="protein sequence ID" value="OSX62416.1"/>
    <property type="molecule type" value="Genomic_DNA"/>
</dbReference>